<dbReference type="InterPro" id="IPR014729">
    <property type="entry name" value="Rossmann-like_a/b/a_fold"/>
</dbReference>
<evidence type="ECO:0000256" key="2">
    <source>
        <dbReference type="ARBA" id="ARBA00009256"/>
    </source>
</evidence>
<feature type="binding site" evidence="8">
    <location>
        <position position="180"/>
    </location>
    <ligand>
        <name>ATP</name>
        <dbReference type="ChEBI" id="CHEBI:30616"/>
    </ligand>
</feature>
<sequence>MRLYKKRNDIQGFITHLQDKKQEIGFVPTMGALHAGHISLIRTARQQSDFTVCSIFVNPTQFNDPKDLQKYPRTIEKDLYLLEQHGCDAVFYPEVAEVYPPGSGPAPHYDLGRLESILEGAYRPGHFQGVADVVSRLFYTIHPDKVFFGQKDLQQCRVIERLIAGNPDFDKIRMNIVPTLREPDGLAMSSRNTRLSPEELRKAPEIYQTLLYLKEQLAPGDLAPLQETAKTRLTREGFRPDYVSIVDTQTLETCGSWNGHTPLTGLVAAYLGEVRLIDNLELV</sequence>
<dbReference type="RefSeq" id="WP_090391768.1">
    <property type="nucleotide sequence ID" value="NZ_FMZO01000012.1"/>
</dbReference>
<keyword evidence="3 8" id="KW-0436">Ligase</keyword>
<dbReference type="UniPathway" id="UPA00028">
    <property type="reaction ID" value="UER00005"/>
</dbReference>
<feature type="binding site" evidence="8">
    <location>
        <begin position="149"/>
        <end position="152"/>
    </location>
    <ligand>
        <name>ATP</name>
        <dbReference type="ChEBI" id="CHEBI:30616"/>
    </ligand>
</feature>
<dbReference type="GO" id="GO:0015940">
    <property type="term" value="P:pantothenate biosynthetic process"/>
    <property type="evidence" value="ECO:0007669"/>
    <property type="project" value="UniProtKB-UniRule"/>
</dbReference>
<dbReference type="GO" id="GO:0004592">
    <property type="term" value="F:pantoate-beta-alanine ligase activity"/>
    <property type="evidence" value="ECO:0007669"/>
    <property type="project" value="UniProtKB-UniRule"/>
</dbReference>
<dbReference type="InterPro" id="IPR003721">
    <property type="entry name" value="Pantoate_ligase"/>
</dbReference>
<dbReference type="InterPro" id="IPR042176">
    <property type="entry name" value="Pantoate_ligase_C"/>
</dbReference>
<dbReference type="EMBL" id="FMZO01000012">
    <property type="protein sequence ID" value="SDD70138.1"/>
    <property type="molecule type" value="Genomic_DNA"/>
</dbReference>
<comment type="subcellular location">
    <subcellularLocation>
        <location evidence="8">Cytoplasm</location>
    </subcellularLocation>
</comment>
<dbReference type="NCBIfam" id="TIGR00125">
    <property type="entry name" value="cyt_tran_rel"/>
    <property type="match status" value="1"/>
</dbReference>
<dbReference type="Proteomes" id="UP000198757">
    <property type="component" value="Unassembled WGS sequence"/>
</dbReference>
<dbReference type="EC" id="6.3.2.1" evidence="8"/>
<dbReference type="GO" id="GO:0005829">
    <property type="term" value="C:cytosol"/>
    <property type="evidence" value="ECO:0007669"/>
    <property type="project" value="TreeGrafter"/>
</dbReference>
<dbReference type="PANTHER" id="PTHR21299">
    <property type="entry name" value="CYTIDYLATE KINASE/PANTOATE-BETA-ALANINE LIGASE"/>
    <property type="match status" value="1"/>
</dbReference>
<evidence type="ECO:0000256" key="3">
    <source>
        <dbReference type="ARBA" id="ARBA00022598"/>
    </source>
</evidence>
<evidence type="ECO:0000256" key="4">
    <source>
        <dbReference type="ARBA" id="ARBA00022655"/>
    </source>
</evidence>
<dbReference type="OrthoDB" id="9773087at2"/>
<keyword evidence="8" id="KW-0963">Cytoplasm</keyword>
<comment type="function">
    <text evidence="8">Catalyzes the condensation of pantoate with beta-alanine in an ATP-dependent reaction via a pantoyl-adenylate intermediate.</text>
</comment>
<evidence type="ECO:0000256" key="1">
    <source>
        <dbReference type="ARBA" id="ARBA00004990"/>
    </source>
</evidence>
<keyword evidence="6 8" id="KW-0067">ATP-binding</keyword>
<feature type="binding site" evidence="8">
    <location>
        <position position="61"/>
    </location>
    <ligand>
        <name>(R)-pantoate</name>
        <dbReference type="ChEBI" id="CHEBI:15980"/>
    </ligand>
</feature>
<feature type="binding site" evidence="8">
    <location>
        <position position="61"/>
    </location>
    <ligand>
        <name>beta-alanine</name>
        <dbReference type="ChEBI" id="CHEBI:57966"/>
    </ligand>
</feature>
<keyword evidence="5 8" id="KW-0547">Nucleotide-binding</keyword>
<dbReference type="SUPFAM" id="SSF52374">
    <property type="entry name" value="Nucleotidylyl transferase"/>
    <property type="match status" value="1"/>
</dbReference>
<dbReference type="InterPro" id="IPR004821">
    <property type="entry name" value="Cyt_trans-like"/>
</dbReference>
<feature type="active site" description="Proton donor" evidence="8">
    <location>
        <position position="37"/>
    </location>
</feature>
<evidence type="ECO:0000256" key="5">
    <source>
        <dbReference type="ARBA" id="ARBA00022741"/>
    </source>
</evidence>
<reference evidence="10" key="1">
    <citation type="submission" date="2016-10" db="EMBL/GenBank/DDBJ databases">
        <authorList>
            <person name="Varghese N."/>
            <person name="Submissions S."/>
        </authorList>
    </citation>
    <scope>NUCLEOTIDE SEQUENCE [LARGE SCALE GENOMIC DNA]</scope>
    <source>
        <strain evidence="10">DSM 25811 / CCM 8410 / LMG 26954 / E90</strain>
    </source>
</reference>
<evidence type="ECO:0000256" key="6">
    <source>
        <dbReference type="ARBA" id="ARBA00022840"/>
    </source>
</evidence>
<evidence type="ECO:0000313" key="9">
    <source>
        <dbReference type="EMBL" id="SDD70138.1"/>
    </source>
</evidence>
<comment type="pathway">
    <text evidence="1 8">Cofactor biosynthesis; (R)-pantothenate biosynthesis; (R)-pantothenate from (R)-pantoate and beta-alanine: step 1/1.</text>
</comment>
<comment type="miscellaneous">
    <text evidence="8">The reaction proceeds by a bi uni uni bi ping pong mechanism.</text>
</comment>
<feature type="binding site" evidence="8">
    <location>
        <begin position="30"/>
        <end position="37"/>
    </location>
    <ligand>
        <name>ATP</name>
        <dbReference type="ChEBI" id="CHEBI:30616"/>
    </ligand>
</feature>
<feature type="binding site" evidence="8">
    <location>
        <begin position="188"/>
        <end position="191"/>
    </location>
    <ligand>
        <name>ATP</name>
        <dbReference type="ChEBI" id="CHEBI:30616"/>
    </ligand>
</feature>
<comment type="subunit">
    <text evidence="8">Homodimer.</text>
</comment>
<name>A0A1G6WW61_NIADE</name>
<gene>
    <name evidence="8" type="primary">panC</name>
    <name evidence="9" type="ORF">SAMN04487894_11249</name>
</gene>
<dbReference type="Gene3D" id="3.40.50.620">
    <property type="entry name" value="HUPs"/>
    <property type="match status" value="1"/>
</dbReference>
<organism evidence="9 10">
    <name type="scientific">Niabella drilacis (strain DSM 25811 / CCM 8410 / CCUG 62505 / LMG 26954 / E90)</name>
    <dbReference type="NCBI Taxonomy" id="1285928"/>
    <lineage>
        <taxon>Bacteria</taxon>
        <taxon>Pseudomonadati</taxon>
        <taxon>Bacteroidota</taxon>
        <taxon>Chitinophagia</taxon>
        <taxon>Chitinophagales</taxon>
        <taxon>Chitinophagaceae</taxon>
        <taxon>Niabella</taxon>
    </lineage>
</organism>
<keyword evidence="10" id="KW-1185">Reference proteome</keyword>
<dbReference type="AlphaFoldDB" id="A0A1G6WW61"/>
<feature type="binding site" evidence="8">
    <location>
        <position position="155"/>
    </location>
    <ligand>
        <name>(R)-pantoate</name>
        <dbReference type="ChEBI" id="CHEBI:15980"/>
    </ligand>
</feature>
<dbReference type="NCBIfam" id="TIGR00018">
    <property type="entry name" value="panC"/>
    <property type="match status" value="1"/>
</dbReference>
<dbReference type="HAMAP" id="MF_00158">
    <property type="entry name" value="PanC"/>
    <property type="match status" value="1"/>
</dbReference>
<dbReference type="GO" id="GO:0005524">
    <property type="term" value="F:ATP binding"/>
    <property type="evidence" value="ECO:0007669"/>
    <property type="project" value="UniProtKB-KW"/>
</dbReference>
<evidence type="ECO:0000313" key="10">
    <source>
        <dbReference type="Proteomes" id="UP000198757"/>
    </source>
</evidence>
<dbReference type="CDD" id="cd00560">
    <property type="entry name" value="PanC"/>
    <property type="match status" value="1"/>
</dbReference>
<dbReference type="PANTHER" id="PTHR21299:SF1">
    <property type="entry name" value="PANTOATE--BETA-ALANINE LIGASE"/>
    <property type="match status" value="1"/>
</dbReference>
<dbReference type="Pfam" id="PF02569">
    <property type="entry name" value="Pantoate_ligase"/>
    <property type="match status" value="1"/>
</dbReference>
<comment type="catalytic activity">
    <reaction evidence="7 8">
        <text>(R)-pantoate + beta-alanine + ATP = (R)-pantothenate + AMP + diphosphate + H(+)</text>
        <dbReference type="Rhea" id="RHEA:10912"/>
        <dbReference type="ChEBI" id="CHEBI:15378"/>
        <dbReference type="ChEBI" id="CHEBI:15980"/>
        <dbReference type="ChEBI" id="CHEBI:29032"/>
        <dbReference type="ChEBI" id="CHEBI:30616"/>
        <dbReference type="ChEBI" id="CHEBI:33019"/>
        <dbReference type="ChEBI" id="CHEBI:57966"/>
        <dbReference type="ChEBI" id="CHEBI:456215"/>
        <dbReference type="EC" id="6.3.2.1"/>
    </reaction>
</comment>
<evidence type="ECO:0000256" key="8">
    <source>
        <dbReference type="HAMAP-Rule" id="MF_00158"/>
    </source>
</evidence>
<dbReference type="STRING" id="1285928.SAMN04487894_11249"/>
<comment type="similarity">
    <text evidence="2 8">Belongs to the pantothenate synthetase family.</text>
</comment>
<accession>A0A1G6WW61</accession>
<evidence type="ECO:0000256" key="7">
    <source>
        <dbReference type="ARBA" id="ARBA00048258"/>
    </source>
</evidence>
<dbReference type="Gene3D" id="3.30.1300.10">
    <property type="entry name" value="Pantoate-beta-alanine ligase, C-terminal domain"/>
    <property type="match status" value="1"/>
</dbReference>
<keyword evidence="4 8" id="KW-0566">Pantothenate biosynthesis</keyword>
<protein>
    <recommendedName>
        <fullName evidence="8">Pantothenate synthetase</fullName>
        <shortName evidence="8">PS</shortName>
        <ecNumber evidence="8">6.3.2.1</ecNumber>
    </recommendedName>
    <alternativeName>
        <fullName evidence="8">Pantoate--beta-alanine ligase</fullName>
    </alternativeName>
    <alternativeName>
        <fullName evidence="8">Pantoate-activating enzyme</fullName>
    </alternativeName>
</protein>
<proteinExistence type="inferred from homology"/>